<dbReference type="AlphaFoldDB" id="A0A921KMA3"/>
<evidence type="ECO:0000313" key="3">
    <source>
        <dbReference type="EMBL" id="HJF46240.1"/>
    </source>
</evidence>
<feature type="coiled-coil region" evidence="1">
    <location>
        <begin position="187"/>
        <end position="221"/>
    </location>
</feature>
<proteinExistence type="predicted"/>
<feature type="transmembrane region" description="Helical" evidence="2">
    <location>
        <begin position="28"/>
        <end position="51"/>
    </location>
</feature>
<dbReference type="EMBL" id="DYWQ01000166">
    <property type="protein sequence ID" value="HJF46240.1"/>
    <property type="molecule type" value="Genomic_DNA"/>
</dbReference>
<gene>
    <name evidence="3" type="ORF">K8U72_10770</name>
</gene>
<reference evidence="3" key="1">
    <citation type="journal article" date="2021" name="PeerJ">
        <title>Extensive microbial diversity within the chicken gut microbiome revealed by metagenomics and culture.</title>
        <authorList>
            <person name="Gilroy R."/>
            <person name="Ravi A."/>
            <person name="Getino M."/>
            <person name="Pursley I."/>
            <person name="Horton D.L."/>
            <person name="Alikhan N.F."/>
            <person name="Baker D."/>
            <person name="Gharbi K."/>
            <person name="Hall N."/>
            <person name="Watson M."/>
            <person name="Adriaenssens E.M."/>
            <person name="Foster-Nyarko E."/>
            <person name="Jarju S."/>
            <person name="Secka A."/>
            <person name="Antonio M."/>
            <person name="Oren A."/>
            <person name="Chaudhuri R.R."/>
            <person name="La Ragione R."/>
            <person name="Hildebrand F."/>
            <person name="Pallen M.J."/>
        </authorList>
    </citation>
    <scope>NUCLEOTIDE SEQUENCE</scope>
    <source>
        <strain evidence="3">CHK124-7917</strain>
    </source>
</reference>
<feature type="transmembrane region" description="Helical" evidence="2">
    <location>
        <begin position="72"/>
        <end position="102"/>
    </location>
</feature>
<keyword evidence="1" id="KW-0175">Coiled coil</keyword>
<comment type="caution">
    <text evidence="3">The sequence shown here is derived from an EMBL/GenBank/DDBJ whole genome shotgun (WGS) entry which is preliminary data.</text>
</comment>
<evidence type="ECO:0000256" key="2">
    <source>
        <dbReference type="SAM" id="Phobius"/>
    </source>
</evidence>
<dbReference type="Proteomes" id="UP000697330">
    <property type="component" value="Unassembled WGS sequence"/>
</dbReference>
<dbReference type="RefSeq" id="WP_274959779.1">
    <property type="nucleotide sequence ID" value="NZ_DYWQ01000166.1"/>
</dbReference>
<feature type="coiled-coil region" evidence="1">
    <location>
        <begin position="415"/>
        <end position="442"/>
    </location>
</feature>
<keyword evidence="2" id="KW-0812">Transmembrane</keyword>
<accession>A0A921KMA3</accession>
<keyword evidence="2" id="KW-0472">Membrane</keyword>
<organism evidence="3 4">
    <name type="scientific">Thermophilibacter provencensis</name>
    <dbReference type="NCBI Taxonomy" id="1852386"/>
    <lineage>
        <taxon>Bacteria</taxon>
        <taxon>Bacillati</taxon>
        <taxon>Actinomycetota</taxon>
        <taxon>Coriobacteriia</taxon>
        <taxon>Coriobacteriales</taxon>
        <taxon>Atopobiaceae</taxon>
        <taxon>Thermophilibacter</taxon>
    </lineage>
</organism>
<evidence type="ECO:0008006" key="5">
    <source>
        <dbReference type="Google" id="ProtNLM"/>
    </source>
</evidence>
<evidence type="ECO:0000256" key="1">
    <source>
        <dbReference type="SAM" id="Coils"/>
    </source>
</evidence>
<reference evidence="3" key="2">
    <citation type="submission" date="2021-09" db="EMBL/GenBank/DDBJ databases">
        <authorList>
            <person name="Gilroy R."/>
        </authorList>
    </citation>
    <scope>NUCLEOTIDE SEQUENCE</scope>
    <source>
        <strain evidence="3">CHK124-7917</strain>
    </source>
</reference>
<protein>
    <recommendedName>
        <fullName evidence="5">Molybdenum cofactor biosynthesis enzyme</fullName>
    </recommendedName>
</protein>
<evidence type="ECO:0000313" key="4">
    <source>
        <dbReference type="Proteomes" id="UP000697330"/>
    </source>
</evidence>
<sequence length="682" mass="70431">MASGAEPRAGLAPIFGLFRDDEGGFTTVAVAVSLVLSLSLVFGAASAAWVAGRSSEVQRVADACALAGENTVAAFSTVVQVVDACVLSMGLAGVIVLGAGLVVSCVPGLSAAGAEVTSAGGRILEARRSFASSAGEGIERLETTLPLLIVANSASCVEANEAGGVSYTGCAIPFPTESRSDFSALEADVDEDELVELSGQMQEVSDEVDEAQRRADEAKERAWRADCVTEPYCLRERAASLAGLGIGENPDYPTVDGWTFGVPLLRARAYYAARLASAHVGGSGAEEMTDSACRRAFYEYALEEVRSGSYEEHADGTVSVDLPSLPRNAEQTRGTRLYTDAMWPCSVEGGVRTLHSSTLCPGAGGSPSGSASLADAEAGSVATCDQCRMDIGDMGRVASASTSIANGFEHHWRIIVEASRDYEAARRDEAAAEARLRGLAEQGEGAFERAIEELSVARPTLCPPGAWGCVAVVARSGSSVPSELTASFLSSAELPEGVAVSAAALAPDDATAENNVLSSFFDSLGAGESALGGALDGVTELWGRLLVGYGSAYESVGSAGSEFLGGLDGVLGGSVGSWLRERLERVLRAAGFEPVDMRLRKPVLTNTQDVLDQAGLERISTVRSLVNALPESGSAFDLARAAGLWLVDAVGTDEFTLAEIPVPGTGLSIPLTIDLSRMGGGS</sequence>
<name>A0A921KMA3_9ACTN</name>
<keyword evidence="2" id="KW-1133">Transmembrane helix</keyword>